<name>A0ABM7ZUP1_STRNI</name>
<protein>
    <submittedName>
        <fullName evidence="1">Uncharacterized protein</fullName>
    </submittedName>
</protein>
<dbReference type="Proteomes" id="UP001059597">
    <property type="component" value="Chromosome"/>
</dbReference>
<organism evidence="1 2">
    <name type="scientific">Streptomyces nigrescens</name>
    <dbReference type="NCBI Taxonomy" id="1920"/>
    <lineage>
        <taxon>Bacteria</taxon>
        <taxon>Bacillati</taxon>
        <taxon>Actinomycetota</taxon>
        <taxon>Actinomycetes</taxon>
        <taxon>Kitasatosporales</taxon>
        <taxon>Streptomycetaceae</taxon>
        <taxon>Streptomyces</taxon>
    </lineage>
</organism>
<evidence type="ECO:0000313" key="1">
    <source>
        <dbReference type="EMBL" id="BDM70098.1"/>
    </source>
</evidence>
<gene>
    <name evidence="1" type="ORF">HEK616_35850</name>
</gene>
<accession>A0ABM7ZUP1</accession>
<sequence length="114" mass="12555">MVDDLSQGLRPHARVNGAALLGKRWPHLADFAGDGGAVDAEPAGRHIVRGGVPELHERGQKPVDEHQLVLRARSHSPLPWPGCELALVPFVPQRAYRGDEFRDHISRQARDPPV</sequence>
<keyword evidence="2" id="KW-1185">Reference proteome</keyword>
<dbReference type="EMBL" id="AP026073">
    <property type="protein sequence ID" value="BDM70098.1"/>
    <property type="molecule type" value="Genomic_DNA"/>
</dbReference>
<reference evidence="1" key="1">
    <citation type="submission" date="2022-06" db="EMBL/GenBank/DDBJ databases">
        <title>Complete genome sequence of Streptomyces nigrescens HEK616.</title>
        <authorList>
            <person name="Asamizu S."/>
            <person name="Onaka H."/>
        </authorList>
    </citation>
    <scope>NUCLEOTIDE SEQUENCE</scope>
    <source>
        <strain evidence="1">HEK616</strain>
    </source>
</reference>
<evidence type="ECO:0000313" key="2">
    <source>
        <dbReference type="Proteomes" id="UP001059597"/>
    </source>
</evidence>
<proteinExistence type="predicted"/>